<accession>A0A8T0IS96</accession>
<reference evidence="1" key="1">
    <citation type="submission" date="2020-06" db="EMBL/GenBank/DDBJ databases">
        <title>WGS assembly of Ceratodon purpureus strain R40.</title>
        <authorList>
            <person name="Carey S.B."/>
            <person name="Jenkins J."/>
            <person name="Shu S."/>
            <person name="Lovell J.T."/>
            <person name="Sreedasyam A."/>
            <person name="Maumus F."/>
            <person name="Tiley G.P."/>
            <person name="Fernandez-Pozo N."/>
            <person name="Barry K."/>
            <person name="Chen C."/>
            <person name="Wang M."/>
            <person name="Lipzen A."/>
            <person name="Daum C."/>
            <person name="Saski C.A."/>
            <person name="Payton A.C."/>
            <person name="Mcbreen J.C."/>
            <person name="Conrad R.E."/>
            <person name="Kollar L.M."/>
            <person name="Olsson S."/>
            <person name="Huttunen S."/>
            <person name="Landis J.B."/>
            <person name="Wickett N.J."/>
            <person name="Johnson M.G."/>
            <person name="Rensing S.A."/>
            <person name="Grimwood J."/>
            <person name="Schmutz J."/>
            <person name="Mcdaniel S.F."/>
        </authorList>
    </citation>
    <scope>NUCLEOTIDE SEQUENCE</scope>
    <source>
        <strain evidence="1">R40</strain>
    </source>
</reference>
<dbReference type="Proteomes" id="UP000822688">
    <property type="component" value="Chromosome 2"/>
</dbReference>
<proteinExistence type="predicted"/>
<dbReference type="EMBL" id="CM026422">
    <property type="protein sequence ID" value="KAG0585957.1"/>
    <property type="molecule type" value="Genomic_DNA"/>
</dbReference>
<organism evidence="1 2">
    <name type="scientific">Ceratodon purpureus</name>
    <name type="common">Fire moss</name>
    <name type="synonym">Dicranum purpureum</name>
    <dbReference type="NCBI Taxonomy" id="3225"/>
    <lineage>
        <taxon>Eukaryota</taxon>
        <taxon>Viridiplantae</taxon>
        <taxon>Streptophyta</taxon>
        <taxon>Embryophyta</taxon>
        <taxon>Bryophyta</taxon>
        <taxon>Bryophytina</taxon>
        <taxon>Bryopsida</taxon>
        <taxon>Dicranidae</taxon>
        <taxon>Pseudoditrichales</taxon>
        <taxon>Ditrichaceae</taxon>
        <taxon>Ceratodon</taxon>
    </lineage>
</organism>
<gene>
    <name evidence="1" type="ORF">KC19_2G052400</name>
</gene>
<comment type="caution">
    <text evidence="1">The sequence shown here is derived from an EMBL/GenBank/DDBJ whole genome shotgun (WGS) entry which is preliminary data.</text>
</comment>
<evidence type="ECO:0000313" key="1">
    <source>
        <dbReference type="EMBL" id="KAG0585957.1"/>
    </source>
</evidence>
<name>A0A8T0IS96_CERPU</name>
<keyword evidence="2" id="KW-1185">Reference proteome</keyword>
<evidence type="ECO:0000313" key="2">
    <source>
        <dbReference type="Proteomes" id="UP000822688"/>
    </source>
</evidence>
<sequence length="53" mass="5877">MPLNTSTIITLKQAFLKFTTTDSATLNQPQNANLCEPYNKVCTRVGSGRVFKN</sequence>
<dbReference type="AlphaFoldDB" id="A0A8T0IS96"/>
<protein>
    <submittedName>
        <fullName evidence="1">Uncharacterized protein</fullName>
    </submittedName>
</protein>